<name>A0A8J4WVV6_9TREM</name>
<feature type="region of interest" description="Disordered" evidence="5">
    <location>
        <begin position="187"/>
        <end position="230"/>
    </location>
</feature>
<keyword evidence="10" id="KW-1185">Reference proteome</keyword>
<evidence type="ECO:0000256" key="4">
    <source>
        <dbReference type="PROSITE-ProRule" id="PRU00125"/>
    </source>
</evidence>
<keyword evidence="1 4" id="KW-0479">Metal-binding</keyword>
<evidence type="ECO:0000313" key="9">
    <source>
        <dbReference type="EMBL" id="KAF5399007.1"/>
    </source>
</evidence>
<keyword evidence="3 4" id="KW-0440">LIM domain</keyword>
<evidence type="ECO:0000256" key="6">
    <source>
        <dbReference type="SAM" id="Phobius"/>
    </source>
</evidence>
<dbReference type="AlphaFoldDB" id="A0A8J4WVV6"/>
<evidence type="ECO:0000256" key="3">
    <source>
        <dbReference type="ARBA" id="ARBA00023038"/>
    </source>
</evidence>
<dbReference type="EMBL" id="LUCH01004444">
    <property type="protein sequence ID" value="KAF5399007.1"/>
    <property type="molecule type" value="Genomic_DNA"/>
</dbReference>
<feature type="domain" description="LIM zinc-binding" evidence="8">
    <location>
        <begin position="26"/>
        <end position="88"/>
    </location>
</feature>
<reference evidence="9" key="1">
    <citation type="submission" date="2019-05" db="EMBL/GenBank/DDBJ databases">
        <title>Annotation for the trematode Paragonimus heterotremus.</title>
        <authorList>
            <person name="Choi Y.-J."/>
        </authorList>
    </citation>
    <scope>NUCLEOTIDE SEQUENCE</scope>
    <source>
        <strain evidence="9">LC</strain>
    </source>
</reference>
<evidence type="ECO:0000313" key="10">
    <source>
        <dbReference type="Proteomes" id="UP000748531"/>
    </source>
</evidence>
<dbReference type="GO" id="GO:0046872">
    <property type="term" value="F:metal ion binding"/>
    <property type="evidence" value="ECO:0007669"/>
    <property type="project" value="UniProtKB-KW"/>
</dbReference>
<feature type="signal peptide" evidence="7">
    <location>
        <begin position="1"/>
        <end position="16"/>
    </location>
</feature>
<evidence type="ECO:0000256" key="5">
    <source>
        <dbReference type="SAM" id="MobiDB-lite"/>
    </source>
</evidence>
<dbReference type="Proteomes" id="UP000748531">
    <property type="component" value="Unassembled WGS sequence"/>
</dbReference>
<keyword evidence="2 4" id="KW-0862">Zinc</keyword>
<dbReference type="InterPro" id="IPR001781">
    <property type="entry name" value="Znf_LIM"/>
</dbReference>
<feature type="chain" id="PRO_5035295983" description="LIM zinc-binding domain-containing protein" evidence="7">
    <location>
        <begin position="17"/>
        <end position="689"/>
    </location>
</feature>
<protein>
    <recommendedName>
        <fullName evidence="8">LIM zinc-binding domain-containing protein</fullName>
    </recommendedName>
</protein>
<evidence type="ECO:0000259" key="8">
    <source>
        <dbReference type="PROSITE" id="PS50023"/>
    </source>
</evidence>
<comment type="caution">
    <text evidence="9">The sequence shown here is derived from an EMBL/GenBank/DDBJ whole genome shotgun (WGS) entry which is preliminary data.</text>
</comment>
<dbReference type="PROSITE" id="PS50023">
    <property type="entry name" value="LIM_DOMAIN_2"/>
    <property type="match status" value="1"/>
</dbReference>
<keyword evidence="6" id="KW-1133">Transmembrane helix</keyword>
<feature type="region of interest" description="Disordered" evidence="5">
    <location>
        <begin position="305"/>
        <end position="338"/>
    </location>
</feature>
<sequence length="689" mass="77245">MLFIITVVSHVKNVHAFWPWMVITRTMALFIAEEILKSGDMVSVLDKYFHHRCFFCSACKSNFTPGIRVTYWENDYYCTVCFPKIYAKKGIKKLIEVADEVATVEKDQSAIRSNQMLPMDRNRRHRTGTNVTSNLSNQTSADLCSHFCQELSERLAVQYSACQKHISEGVSLESSKDGDQTDIHEQHVEVENTSVSKSDSRHITKQNKNNEMKSHEASRTTRDLPPSNQMSNTVAQLLGRYSPHPGSPSFRPAHTCKRSEFGAVPVQKVLQNGRVAAVVKRLEELSTLQLTVPVGNPIQSTQNEISKTTSHFTGCPRSLDRSGSIKRSDHQSNRPVRPDKCCDDLQTANVTSTIHQQTTEAYSQLPSSKSSRTFAIPRTDPQASNGTVGEIKAMVAPPKHSTFLSTSQLKSQSEASLAVSKTTPYPISRLTVRPLSTASLFDQPGHQSTPFTQANYPPSSCTTKDWSPGDHSLTYLPTSWSKVGQREYLKTQPPVSSKEQPLLDGMMEQQQSELVARLLKKTEVANLDVRTKDTVIEKSDLHGNLGAKITENSESTSCLTTCPRPQLTCPRKNLTALVQLRYGKSGQCRRKRPIQTIGKTVLKRRKKQHIMKSSSAFNFHSPLYSCLSIMQLLGRLFLSIICLVSLLSTLVWIAEKQTENYDSETDPLWKKAWLPKSSEDMFIANKLQM</sequence>
<dbReference type="Gene3D" id="2.10.110.10">
    <property type="entry name" value="Cysteine Rich Protein"/>
    <property type="match status" value="1"/>
</dbReference>
<feature type="compositionally biased region" description="Basic and acidic residues" evidence="5">
    <location>
        <begin position="198"/>
        <end position="222"/>
    </location>
</feature>
<keyword evidence="6" id="KW-0812">Transmembrane</keyword>
<keyword evidence="6" id="KW-0472">Membrane</keyword>
<organism evidence="9 10">
    <name type="scientific">Paragonimus heterotremus</name>
    <dbReference type="NCBI Taxonomy" id="100268"/>
    <lineage>
        <taxon>Eukaryota</taxon>
        <taxon>Metazoa</taxon>
        <taxon>Spiralia</taxon>
        <taxon>Lophotrochozoa</taxon>
        <taxon>Platyhelminthes</taxon>
        <taxon>Trematoda</taxon>
        <taxon>Digenea</taxon>
        <taxon>Plagiorchiida</taxon>
        <taxon>Troglotremata</taxon>
        <taxon>Troglotrematidae</taxon>
        <taxon>Paragonimus</taxon>
    </lineage>
</organism>
<dbReference type="OrthoDB" id="6278957at2759"/>
<feature type="region of interest" description="Disordered" evidence="5">
    <location>
        <begin position="358"/>
        <end position="385"/>
    </location>
</feature>
<keyword evidence="7" id="KW-0732">Signal</keyword>
<evidence type="ECO:0000256" key="2">
    <source>
        <dbReference type="ARBA" id="ARBA00022833"/>
    </source>
</evidence>
<proteinExistence type="predicted"/>
<accession>A0A8J4WVV6</accession>
<feature type="compositionally biased region" description="Polar residues" evidence="5">
    <location>
        <begin position="358"/>
        <end position="373"/>
    </location>
</feature>
<dbReference type="Pfam" id="PF00412">
    <property type="entry name" value="LIM"/>
    <property type="match status" value="1"/>
</dbReference>
<gene>
    <name evidence="9" type="ORF">PHET_07683</name>
</gene>
<feature type="transmembrane region" description="Helical" evidence="6">
    <location>
        <begin position="632"/>
        <end position="654"/>
    </location>
</feature>
<evidence type="ECO:0000256" key="1">
    <source>
        <dbReference type="ARBA" id="ARBA00022723"/>
    </source>
</evidence>
<evidence type="ECO:0000256" key="7">
    <source>
        <dbReference type="SAM" id="SignalP"/>
    </source>
</evidence>
<feature type="compositionally biased region" description="Basic and acidic residues" evidence="5">
    <location>
        <begin position="326"/>
        <end position="338"/>
    </location>
</feature>